<accession>A0ABU3QBW1</accession>
<dbReference type="InterPro" id="IPR029058">
    <property type="entry name" value="AB_hydrolase_fold"/>
</dbReference>
<evidence type="ECO:0000313" key="4">
    <source>
        <dbReference type="Proteomes" id="UP001259572"/>
    </source>
</evidence>
<dbReference type="EMBL" id="JAVUPU010000012">
    <property type="protein sequence ID" value="MDT9600767.1"/>
    <property type="molecule type" value="Genomic_DNA"/>
</dbReference>
<gene>
    <name evidence="3" type="ORF">RQX22_17530</name>
</gene>
<dbReference type="InterPro" id="IPR001375">
    <property type="entry name" value="Peptidase_S9_cat"/>
</dbReference>
<keyword evidence="4" id="KW-1185">Reference proteome</keyword>
<evidence type="ECO:0000256" key="1">
    <source>
        <dbReference type="ARBA" id="ARBA00022801"/>
    </source>
</evidence>
<name>A0ABU3QBW1_9SPHN</name>
<feature type="domain" description="Peptidase S9 prolyl oligopeptidase catalytic" evidence="2">
    <location>
        <begin position="445"/>
        <end position="644"/>
    </location>
</feature>
<dbReference type="PANTHER" id="PTHR42776:SF27">
    <property type="entry name" value="DIPEPTIDYL PEPTIDASE FAMILY MEMBER 6"/>
    <property type="match status" value="1"/>
</dbReference>
<evidence type="ECO:0000313" key="3">
    <source>
        <dbReference type="EMBL" id="MDT9600767.1"/>
    </source>
</evidence>
<dbReference type="Gene3D" id="3.40.50.1820">
    <property type="entry name" value="alpha/beta hydrolase"/>
    <property type="match status" value="1"/>
</dbReference>
<sequence length="707" mass="77103">MRPFLPPAPRQRLAFGLCLALLGAGAPYSGTTGAQSAGLDLAIRKEGSRKSAPRLPRSAFLTPSNLVDVRLSPDGRHVAFVHRSDAGQSLWLLDSATGNRRRLLRRVETKVLHWSADSNWLFLESQHQLLALSIVQKPGSGVLTLVGRPENRFVLGVDRTRPSSILVSEEIHIPGILRPSGYRVHRLTPGRPPRLLLESKEAIMDFLPGAAGTPSFAKIAASSLIAVRKVDQNGDMADIFRCAPLEQCQLLSSPAAGDLLLTGDEGGNLERLIRLDRSGRRHEIHQDPDHVADLAEVTIDPISGRALFAAYRSGSVHTYPLTAEMRVHAASIRAGLGKPGFGIAVGRGKRAKWLVTETGDRMQHARWHLYDPKTRQLREILGDLSAGAIAIPESAAARRMPFRYRGSDGFLLHGFLSLPPGAAPRRLPLVVNVHGGPWAHAPAGYSKIAQFLTNRGYAVFEPNFRGSTGHGRAYRMAAGADFGNGRVQADIVDGTRFLLAHGIGDPERVGIIGHSFGGYATLLGVTFSPDLFQVGVALMPPPDFGWTLQWQVESSRKRPARGLDMRRMLRQMNVDLNDPTLLARLKAESPLANAARMRRPLLIVGGGADRNVPIRSIIDYAARLNMLGRDISLFVDPAAEHRIDGRGPEEQYLFMLGRMLGAHLGGAREEMLSCDLGKSLRQGLRLANALLFDRHCADAVTRRADKA</sequence>
<dbReference type="RefSeq" id="WP_315728230.1">
    <property type="nucleotide sequence ID" value="NZ_JAVUPU010000012.1"/>
</dbReference>
<dbReference type="PANTHER" id="PTHR42776">
    <property type="entry name" value="SERINE PEPTIDASE S9 FAMILY MEMBER"/>
    <property type="match status" value="1"/>
</dbReference>
<reference evidence="3 4" key="1">
    <citation type="submission" date="2023-05" db="EMBL/GenBank/DDBJ databases">
        <authorList>
            <person name="Guo Y."/>
        </authorList>
    </citation>
    <scope>NUCLEOTIDE SEQUENCE [LARGE SCALE GENOMIC DNA]</scope>
    <source>
        <strain evidence="3 4">GR2756</strain>
    </source>
</reference>
<organism evidence="3 4">
    <name type="scientific">Sphingosinicella rhizophila</name>
    <dbReference type="NCBI Taxonomy" id="3050082"/>
    <lineage>
        <taxon>Bacteria</taxon>
        <taxon>Pseudomonadati</taxon>
        <taxon>Pseudomonadota</taxon>
        <taxon>Alphaproteobacteria</taxon>
        <taxon>Sphingomonadales</taxon>
        <taxon>Sphingosinicellaceae</taxon>
        <taxon>Sphingosinicella</taxon>
    </lineage>
</organism>
<evidence type="ECO:0000259" key="2">
    <source>
        <dbReference type="Pfam" id="PF00326"/>
    </source>
</evidence>
<dbReference type="Pfam" id="PF00326">
    <property type="entry name" value="Peptidase_S9"/>
    <property type="match status" value="1"/>
</dbReference>
<protein>
    <submittedName>
        <fullName evidence="3">Alpha/beta fold hydrolase</fullName>
    </submittedName>
</protein>
<dbReference type="SUPFAM" id="SSF53474">
    <property type="entry name" value="alpha/beta-Hydrolases"/>
    <property type="match status" value="1"/>
</dbReference>
<proteinExistence type="predicted"/>
<dbReference type="InterPro" id="IPR011042">
    <property type="entry name" value="6-blade_b-propeller_TolB-like"/>
</dbReference>
<dbReference type="GO" id="GO:0016787">
    <property type="term" value="F:hydrolase activity"/>
    <property type="evidence" value="ECO:0007669"/>
    <property type="project" value="UniProtKB-KW"/>
</dbReference>
<comment type="caution">
    <text evidence="3">The sequence shown here is derived from an EMBL/GenBank/DDBJ whole genome shotgun (WGS) entry which is preliminary data.</text>
</comment>
<dbReference type="SUPFAM" id="SSF82171">
    <property type="entry name" value="DPP6 N-terminal domain-like"/>
    <property type="match status" value="1"/>
</dbReference>
<dbReference type="Proteomes" id="UP001259572">
    <property type="component" value="Unassembled WGS sequence"/>
</dbReference>
<keyword evidence="1 3" id="KW-0378">Hydrolase</keyword>
<dbReference type="Gene3D" id="2.120.10.30">
    <property type="entry name" value="TolB, C-terminal domain"/>
    <property type="match status" value="1"/>
</dbReference>